<evidence type="ECO:0000313" key="23">
    <source>
        <dbReference type="Proteomes" id="UP000694845"/>
    </source>
</evidence>
<evidence type="ECO:0000256" key="8">
    <source>
        <dbReference type="ARBA" id="ARBA00022692"/>
    </source>
</evidence>
<evidence type="ECO:0000256" key="10">
    <source>
        <dbReference type="ARBA" id="ARBA00022968"/>
    </source>
</evidence>
<dbReference type="CTD" id="4245"/>
<keyword evidence="9 20" id="KW-0479">Metal-binding</keyword>
<name>A0A8B7Z4B5_ACAPL</name>
<dbReference type="SUPFAM" id="SSF53448">
    <property type="entry name" value="Nucleotide-diphospho-sugar transferases"/>
    <property type="match status" value="1"/>
</dbReference>
<dbReference type="InterPro" id="IPR004139">
    <property type="entry name" value="Glyco_trans_13"/>
</dbReference>
<evidence type="ECO:0000256" key="5">
    <source>
        <dbReference type="ARBA" id="ARBA00022490"/>
    </source>
</evidence>
<sequence>MALRRQKMIGIGLMLFVLWNVAAYLLFARQADQGTKPSPTAAPTAMSALNRPSDQGELGGQVDKTSAPVDASQSLNERLQRLQEQMKDQMQINEQLLQDIMQQKEAIIKSRNLSPNQPDVAKVDMVVHQQEPQPPQTNPFQLPLAKQVKYPYSSYTIPVLMIACNRPEAIRRSLTNLLQIRPSSSQFPVIVSQDCGHQATAEEIQKFGSKVTHIKQPDLSSISLPAQQKKFEGYYKIARHYKWALNKVFHEFNYDAVIIVEDDLDVSIDFFEYFLATYPLLQEDPTLWCVSAWNDNGKDSRISDDAELLYRSDFFPGLGWMMRKEIWLELESKWPQGFWDDWMRDPAQRKDRACIRPEISRTDTFGKVGVSRGQFFEQHLKYIKLNKKSVAFTKLDLSLLKKENFDPMFKKAVYGAPEVTMEQLKQNTIGQKAVRVTYTNKNSFKLLTKQLGIMQDLKSGVPRAGYMGVVSFMFNGHRVYLAPTEDWKGYDHTWS</sequence>
<feature type="compositionally biased region" description="Low complexity" evidence="21">
    <location>
        <begin position="35"/>
        <end position="45"/>
    </location>
</feature>
<dbReference type="UniPathway" id="UPA00378"/>
<gene>
    <name evidence="24 25 26 27" type="primary">LOC110984518</name>
</gene>
<dbReference type="EC" id="2.4.1.101" evidence="17 20"/>
<keyword evidence="23" id="KW-1185">Reference proteome</keyword>
<comment type="cofactor">
    <cofactor evidence="20">
        <name>Mn(2+)</name>
        <dbReference type="ChEBI" id="CHEBI:29035"/>
    </cofactor>
    <text evidence="20">The cofactor is mostly bound to the substrate.</text>
</comment>
<dbReference type="GeneID" id="110984518"/>
<dbReference type="RefSeq" id="XP_022100473.1">
    <property type="nucleotide sequence ID" value="XM_022244781.1"/>
</dbReference>
<keyword evidence="15 20" id="KW-0464">Manganese</keyword>
<evidence type="ECO:0000256" key="20">
    <source>
        <dbReference type="RuleBase" id="RU368119"/>
    </source>
</evidence>
<evidence type="ECO:0000256" key="4">
    <source>
        <dbReference type="ARBA" id="ARBA00006492"/>
    </source>
</evidence>
<keyword evidence="13" id="KW-0472">Membrane</keyword>
<keyword evidence="7" id="KW-0808">Transferase</keyword>
<dbReference type="GO" id="GO:0048471">
    <property type="term" value="C:perinuclear region of cytoplasm"/>
    <property type="evidence" value="ECO:0007669"/>
    <property type="project" value="UniProtKB-SubCell"/>
</dbReference>
<dbReference type="GO" id="GO:0030145">
    <property type="term" value="F:manganese ion binding"/>
    <property type="evidence" value="ECO:0007669"/>
    <property type="project" value="UniProtKB-UniRule"/>
</dbReference>
<dbReference type="OrthoDB" id="440755at2759"/>
<evidence type="ECO:0000256" key="14">
    <source>
        <dbReference type="ARBA" id="ARBA00023157"/>
    </source>
</evidence>
<evidence type="ECO:0000256" key="15">
    <source>
        <dbReference type="ARBA" id="ARBA00023211"/>
    </source>
</evidence>
<evidence type="ECO:0000256" key="17">
    <source>
        <dbReference type="ARBA" id="ARBA00038949"/>
    </source>
</evidence>
<evidence type="ECO:0000256" key="18">
    <source>
        <dbReference type="ARBA" id="ARBA00041712"/>
    </source>
</evidence>
<keyword evidence="5" id="KW-0963">Cytoplasm</keyword>
<comment type="similarity">
    <text evidence="4 20">Belongs to the glycosyltransferase 13 family.</text>
</comment>
<evidence type="ECO:0000256" key="12">
    <source>
        <dbReference type="ARBA" id="ARBA00023034"/>
    </source>
</evidence>
<keyword evidence="10 20" id="KW-0735">Signal-anchor</keyword>
<comment type="function">
    <text evidence="16 20">Initiates complex N-linked carbohydrate formation. Essential for the conversion of high-mannose to hybrid and complex N-glycans.</text>
</comment>
<dbReference type="Gene3D" id="3.90.550.10">
    <property type="entry name" value="Spore Coat Polysaccharide Biosynthesis Protein SpsA, Chain A"/>
    <property type="match status" value="1"/>
</dbReference>
<evidence type="ECO:0000256" key="7">
    <source>
        <dbReference type="ARBA" id="ARBA00022679"/>
    </source>
</evidence>
<evidence type="ECO:0000256" key="11">
    <source>
        <dbReference type="ARBA" id="ARBA00022989"/>
    </source>
</evidence>
<dbReference type="GO" id="GO:0003827">
    <property type="term" value="F:alpha-1,3-mannosylglycoprotein 2-beta-N-acetylglucosaminyltransferase activity"/>
    <property type="evidence" value="ECO:0007669"/>
    <property type="project" value="UniProtKB-UniRule"/>
</dbReference>
<dbReference type="RefSeq" id="XP_022100477.1">
    <property type="nucleotide sequence ID" value="XM_022244785.1"/>
</dbReference>
<dbReference type="KEGG" id="aplc:110984518"/>
<dbReference type="PANTHER" id="PTHR10468">
    <property type="entry name" value="PROTEIN O-LINKED-MANNOSE BETA-1,2-N-ACETYLGLUCOSAMINYLTRANSFERASE 1/ALPHA-1,3-MANNOSYL-GLYCOPROTEIN 2-BETA-N-ACETYLGLUCOSAMINYLTRANSFERASE"/>
    <property type="match status" value="1"/>
</dbReference>
<comment type="catalytic activity">
    <reaction evidence="19 20">
        <text>N(4)-(alpha-D-Man-(1-&gt;3)-[alpha-D-Man-(1-&gt;3)-[alpha-D-Man-(1-&gt;6)]-alpha-D-Man-(1-&gt;6)]-beta-D-Man-(1-&gt;4)-beta-D-GlcNAc-(1-&gt;4)-beta-D-GlcNAc)-L-asparaginyl-[protein] (N-glucan mannose isomer 5A1,2) + UDP-N-acetyl-alpha-D-glucosamine = N(4)-{beta-D-GlcNAc-(1-&gt;2)-alpha-D-Man-(1-&gt;3)-[alpha-D-Man-(1-&gt;3)-[alpha-D-Man-(1-&gt;6)]-alpha-D-Man-(1-&gt;6)]-beta-D-Man-(1-&gt;4)-beta-D-GlcNAc-(1-&gt;4)-beta-D-GlcNAc}-L-asparaginyl-[protein] + UDP + H(+)</text>
        <dbReference type="Rhea" id="RHEA:11456"/>
        <dbReference type="Rhea" id="RHEA-COMP:14367"/>
        <dbReference type="Rhea" id="RHEA-COMP:14368"/>
        <dbReference type="ChEBI" id="CHEBI:15378"/>
        <dbReference type="ChEBI" id="CHEBI:57705"/>
        <dbReference type="ChEBI" id="CHEBI:58223"/>
        <dbReference type="ChEBI" id="CHEBI:59087"/>
        <dbReference type="ChEBI" id="CHEBI:60625"/>
        <dbReference type="EC" id="2.4.1.101"/>
    </reaction>
</comment>
<feature type="region of interest" description="Disordered" evidence="21">
    <location>
        <begin position="33"/>
        <end position="72"/>
    </location>
</feature>
<accession>A0A8B7Z4B5</accession>
<dbReference type="RefSeq" id="XP_022100474.1">
    <property type="nucleotide sequence ID" value="XM_022244782.1"/>
</dbReference>
<keyword evidence="12 20" id="KW-0333">Golgi apparatus</keyword>
<dbReference type="GO" id="GO:0006487">
    <property type="term" value="P:protein N-linked glycosylation"/>
    <property type="evidence" value="ECO:0007669"/>
    <property type="project" value="TreeGrafter"/>
</dbReference>
<keyword evidence="6 20" id="KW-0328">Glycosyltransferase</keyword>
<dbReference type="Gene3D" id="3.10.180.20">
    <property type="entry name" value="N-Acetylglucosaminyltransferase I, Domain 2"/>
    <property type="match status" value="1"/>
</dbReference>
<dbReference type="FunFam" id="3.90.550.10:FF:000055">
    <property type="entry name" value="Alpha-1,3-mannosyl-glycoprotein 2-beta-N-acetylglucosaminyltransferase"/>
    <property type="match status" value="1"/>
</dbReference>
<evidence type="ECO:0000313" key="25">
    <source>
        <dbReference type="RefSeq" id="XP_022100474.1"/>
    </source>
</evidence>
<keyword evidence="14" id="KW-1015">Disulfide bond</keyword>
<keyword evidence="22" id="KW-0732">Signal</keyword>
<reference evidence="24 25" key="1">
    <citation type="submission" date="2025-04" db="UniProtKB">
        <authorList>
            <consortium name="RefSeq"/>
        </authorList>
    </citation>
    <scope>IDENTIFICATION</scope>
</reference>
<comment type="subcellular location">
    <subcellularLocation>
        <location evidence="2">Cytoplasm</location>
        <location evidence="2">Perinuclear region</location>
    </subcellularLocation>
    <subcellularLocation>
        <location evidence="1 20">Golgi apparatus membrane</location>
        <topology evidence="1 20">Single-pass type II membrane protein</topology>
    </subcellularLocation>
</comment>
<evidence type="ECO:0000313" key="26">
    <source>
        <dbReference type="RefSeq" id="XP_022100476.1"/>
    </source>
</evidence>
<keyword evidence="8" id="KW-0812">Transmembrane</keyword>
<dbReference type="InterPro" id="IPR052261">
    <property type="entry name" value="Glycosyltransferase_13"/>
</dbReference>
<evidence type="ECO:0000313" key="27">
    <source>
        <dbReference type="RefSeq" id="XP_022100477.1"/>
    </source>
</evidence>
<dbReference type="PANTHER" id="PTHR10468:SF0">
    <property type="entry name" value="ALPHA-1,3-MANNOSYL-GLYCOPROTEIN 2-BETA-N-ACETYLGLUCOSAMINYLTRANSFERASE"/>
    <property type="match status" value="1"/>
</dbReference>
<dbReference type="InterPro" id="IPR029044">
    <property type="entry name" value="Nucleotide-diphossugar_trans"/>
</dbReference>
<evidence type="ECO:0000256" key="2">
    <source>
        <dbReference type="ARBA" id="ARBA00004556"/>
    </source>
</evidence>
<organism evidence="23 24">
    <name type="scientific">Acanthaster planci</name>
    <name type="common">Crown-of-thorns starfish</name>
    <dbReference type="NCBI Taxonomy" id="133434"/>
    <lineage>
        <taxon>Eukaryota</taxon>
        <taxon>Metazoa</taxon>
        <taxon>Echinodermata</taxon>
        <taxon>Eleutherozoa</taxon>
        <taxon>Asterozoa</taxon>
        <taxon>Asteroidea</taxon>
        <taxon>Valvatacea</taxon>
        <taxon>Valvatida</taxon>
        <taxon>Acanthasteridae</taxon>
        <taxon>Acanthaster</taxon>
    </lineage>
</organism>
<dbReference type="CDD" id="cd02514">
    <property type="entry name" value="GT13_GLCNAC-TI"/>
    <property type="match status" value="1"/>
</dbReference>
<dbReference type="AlphaFoldDB" id="A0A8B7Z4B5"/>
<evidence type="ECO:0000256" key="13">
    <source>
        <dbReference type="ARBA" id="ARBA00023136"/>
    </source>
</evidence>
<dbReference type="RefSeq" id="XP_022100476.1">
    <property type="nucleotide sequence ID" value="XM_022244784.1"/>
</dbReference>
<evidence type="ECO:0000256" key="21">
    <source>
        <dbReference type="SAM" id="MobiDB-lite"/>
    </source>
</evidence>
<dbReference type="Proteomes" id="UP000694845">
    <property type="component" value="Unplaced"/>
</dbReference>
<feature type="chain" id="PRO_5044665656" description="Alpha-1,3-mannosyl-glycoprotein 2-beta-N-acetylglucosaminyltransferase" evidence="22">
    <location>
        <begin position="24"/>
        <end position="495"/>
    </location>
</feature>
<protein>
    <recommendedName>
        <fullName evidence="17 20">Alpha-1,3-mannosyl-glycoprotein 2-beta-N-acetylglucosaminyltransferase</fullName>
        <shortName evidence="20">GNT-I</shortName>
        <shortName evidence="20">GlcNAc-T I</shortName>
        <ecNumber evidence="17 20">2.4.1.101</ecNumber>
    </recommendedName>
    <alternativeName>
        <fullName evidence="18 20">N-glycosyl-oligosaccharide-glycoprotein N-acetylglucosaminyltransferase I</fullName>
    </alternativeName>
</protein>
<dbReference type="GO" id="GO:0000139">
    <property type="term" value="C:Golgi membrane"/>
    <property type="evidence" value="ECO:0007669"/>
    <property type="project" value="UniProtKB-SubCell"/>
</dbReference>
<dbReference type="Pfam" id="PF03071">
    <property type="entry name" value="GNT-I"/>
    <property type="match status" value="1"/>
</dbReference>
<evidence type="ECO:0000256" key="1">
    <source>
        <dbReference type="ARBA" id="ARBA00004323"/>
    </source>
</evidence>
<evidence type="ECO:0000256" key="16">
    <source>
        <dbReference type="ARBA" id="ARBA00037706"/>
    </source>
</evidence>
<evidence type="ECO:0000256" key="22">
    <source>
        <dbReference type="SAM" id="SignalP"/>
    </source>
</evidence>
<feature type="signal peptide" evidence="22">
    <location>
        <begin position="1"/>
        <end position="23"/>
    </location>
</feature>
<evidence type="ECO:0000256" key="9">
    <source>
        <dbReference type="ARBA" id="ARBA00022723"/>
    </source>
</evidence>
<proteinExistence type="inferred from homology"/>
<dbReference type="FunFam" id="3.10.180.20:FF:000001">
    <property type="entry name" value="alpha-1,3-mannosyl-glycoprotein 2-beta-N-acetylglucosaminyltransferase"/>
    <property type="match status" value="1"/>
</dbReference>
<evidence type="ECO:0000256" key="19">
    <source>
        <dbReference type="ARBA" id="ARBA00049421"/>
    </source>
</evidence>
<keyword evidence="11" id="KW-1133">Transmembrane helix</keyword>
<evidence type="ECO:0000256" key="6">
    <source>
        <dbReference type="ARBA" id="ARBA00022676"/>
    </source>
</evidence>
<evidence type="ECO:0000256" key="3">
    <source>
        <dbReference type="ARBA" id="ARBA00004922"/>
    </source>
</evidence>
<evidence type="ECO:0000313" key="24">
    <source>
        <dbReference type="RefSeq" id="XP_022100473.1"/>
    </source>
</evidence>
<comment type="pathway">
    <text evidence="3 20">Protein modification; protein glycosylation.</text>
</comment>